<reference evidence="2 4" key="3">
    <citation type="submission" date="2024-08" db="EMBL/GenBank/DDBJ databases">
        <authorList>
            <person name="Wei W."/>
        </authorList>
    </citation>
    <scope>NUCLEOTIDE SEQUENCE [LARGE SCALE GENOMIC DNA]</scope>
    <source>
        <strain evidence="2 4">XU2</strain>
    </source>
</reference>
<dbReference type="EMBL" id="VKKZ01000019">
    <property type="protein sequence ID" value="KAA6435814.1"/>
    <property type="molecule type" value="Genomic_DNA"/>
</dbReference>
<dbReference type="Proteomes" id="UP001570846">
    <property type="component" value="Unassembled WGS sequence"/>
</dbReference>
<dbReference type="Proteomes" id="UP000323866">
    <property type="component" value="Unassembled WGS sequence"/>
</dbReference>
<sequence length="131" mass="14852">MAYTLTIKDETFPGKVLHQMQLALQNELVTVKDIIEARVVQEVEEYNKKLPQYFNGLVQPIDTESTTNGYKLKERKKIDPEKQVYIALNAFLNNGYFILVDNQQAESLEEEVLLSGSTTVSFLKLTPLIGG</sequence>
<accession>A0A5M8QLG2</accession>
<reference evidence="1 3" key="1">
    <citation type="submission" date="2019-07" db="EMBL/GenBank/DDBJ databases">
        <authorList>
            <person name="Qu J.-H."/>
        </authorList>
    </citation>
    <scope>NUCLEOTIDE SEQUENCE [LARGE SCALE GENOMIC DNA]</scope>
    <source>
        <strain evidence="1 3">MDT1-10-3</strain>
    </source>
</reference>
<evidence type="ECO:0000313" key="3">
    <source>
        <dbReference type="Proteomes" id="UP000323866"/>
    </source>
</evidence>
<evidence type="ECO:0000313" key="1">
    <source>
        <dbReference type="EMBL" id="KAA6435814.1"/>
    </source>
</evidence>
<reference evidence="1 3" key="2">
    <citation type="submission" date="2019-09" db="EMBL/GenBank/DDBJ databases">
        <title>A bacterium isolated from glacier soil.</title>
        <authorList>
            <person name="Liu Q."/>
        </authorList>
    </citation>
    <scope>NUCLEOTIDE SEQUENCE [LARGE SCALE GENOMIC DNA]</scope>
    <source>
        <strain evidence="1 3">MDT1-10-3</strain>
    </source>
</reference>
<dbReference type="OrthoDB" id="214814at2"/>
<comment type="caution">
    <text evidence="1">The sequence shown here is derived from an EMBL/GenBank/DDBJ whole genome shotgun (WGS) entry which is preliminary data.</text>
</comment>
<dbReference type="EMBL" id="JBGOGF010000001">
    <property type="protein sequence ID" value="MFA1770211.1"/>
    <property type="molecule type" value="Genomic_DNA"/>
</dbReference>
<dbReference type="AlphaFoldDB" id="A0A5M8QLG2"/>
<organism evidence="1 3">
    <name type="scientific">Rufibacter glacialis</name>
    <dbReference type="NCBI Taxonomy" id="1259555"/>
    <lineage>
        <taxon>Bacteria</taxon>
        <taxon>Pseudomonadati</taxon>
        <taxon>Bacteroidota</taxon>
        <taxon>Cytophagia</taxon>
        <taxon>Cytophagales</taxon>
        <taxon>Hymenobacteraceae</taxon>
        <taxon>Rufibacter</taxon>
    </lineage>
</organism>
<protein>
    <submittedName>
        <fullName evidence="1">Uncharacterized protein</fullName>
    </submittedName>
</protein>
<gene>
    <name evidence="2" type="ORF">ACD591_02830</name>
    <name evidence="1" type="ORF">FOE74_07735</name>
</gene>
<evidence type="ECO:0000313" key="4">
    <source>
        <dbReference type="Proteomes" id="UP001570846"/>
    </source>
</evidence>
<keyword evidence="4" id="KW-1185">Reference proteome</keyword>
<proteinExistence type="predicted"/>
<evidence type="ECO:0000313" key="2">
    <source>
        <dbReference type="EMBL" id="MFA1770211.1"/>
    </source>
</evidence>
<name>A0A5M8QLG2_9BACT</name>